<dbReference type="PANTHER" id="PTHR34580:SF1">
    <property type="entry name" value="PROTEIN PAFC"/>
    <property type="match status" value="1"/>
</dbReference>
<feature type="domain" description="HTH iclR-type" evidence="1">
    <location>
        <begin position="12"/>
        <end position="46"/>
    </location>
</feature>
<evidence type="ECO:0000313" key="2">
    <source>
        <dbReference type="EMBL" id="MSU05880.1"/>
    </source>
</evidence>
<proteinExistence type="predicted"/>
<dbReference type="EMBL" id="VUNN01000004">
    <property type="protein sequence ID" value="MSU05880.1"/>
    <property type="molecule type" value="Genomic_DNA"/>
</dbReference>
<protein>
    <submittedName>
        <fullName evidence="2">WYL domain-containing protein</fullName>
    </submittedName>
</protein>
<comment type="caution">
    <text evidence="2">The sequence shown here is derived from an EMBL/GenBank/DDBJ whole genome shotgun (WGS) entry which is preliminary data.</text>
</comment>
<dbReference type="Gene3D" id="1.10.10.10">
    <property type="entry name" value="Winged helix-like DNA-binding domain superfamily/Winged helix DNA-binding domain"/>
    <property type="match status" value="1"/>
</dbReference>
<evidence type="ECO:0000313" key="3">
    <source>
        <dbReference type="Proteomes" id="UP000460549"/>
    </source>
</evidence>
<evidence type="ECO:0000259" key="1">
    <source>
        <dbReference type="Pfam" id="PF09339"/>
    </source>
</evidence>
<dbReference type="GO" id="GO:0003677">
    <property type="term" value="F:DNA binding"/>
    <property type="evidence" value="ECO:0007669"/>
    <property type="project" value="InterPro"/>
</dbReference>
<sequence length="319" mass="36918">MKGERVAQLELLLRSHPEGLRRAEIARRLGVHRSTISRYVEDLSEHIDVYEENNLIKIKQKEEDENIALSIYESLAFNLSAEVLINNSEIQSPHLASGLRKIAMNMRSYAPKISDNMLMVAEKIDQEVQKNRNKNTKYNAILEVLIDAWVTGRIVRIELSDNDEIELAPYFIGFRDENKTRQPISVTGRLRHTKEIITLDITKIVSATLLDETYTIPDNLKPFKMDKEKEESYDAIDMVPLVLELQEKSALNAFRNIIHGDINIVKDENNKIKCSFEVENSIEVMMKIFQCGKSVRIISPDSYREKYLNYLKEIISIYN</sequence>
<dbReference type="InterPro" id="IPR051534">
    <property type="entry name" value="CBASS_pafABC_assoc_protein"/>
</dbReference>
<accession>A0A7X2PBJ4</accession>
<dbReference type="AlphaFoldDB" id="A0A7X2PBJ4"/>
<dbReference type="Proteomes" id="UP000460549">
    <property type="component" value="Unassembled WGS sequence"/>
</dbReference>
<reference evidence="2 3" key="1">
    <citation type="submission" date="2019-08" db="EMBL/GenBank/DDBJ databases">
        <title>In-depth cultivation of the pig gut microbiome towards novel bacterial diversity and tailored functional studies.</title>
        <authorList>
            <person name="Wylensek D."/>
            <person name="Hitch T.C.A."/>
            <person name="Clavel T."/>
        </authorList>
    </citation>
    <scope>NUCLEOTIDE SEQUENCE [LARGE SCALE GENOMIC DNA]</scope>
    <source>
        <strain evidence="2 3">NM-380-WT-3C1</strain>
    </source>
</reference>
<name>A0A7X2PBJ4_9SPIO</name>
<dbReference type="PANTHER" id="PTHR34580">
    <property type="match status" value="1"/>
</dbReference>
<dbReference type="InterPro" id="IPR036388">
    <property type="entry name" value="WH-like_DNA-bd_sf"/>
</dbReference>
<organism evidence="2 3">
    <name type="scientific">Bullifex porci</name>
    <dbReference type="NCBI Taxonomy" id="2606638"/>
    <lineage>
        <taxon>Bacteria</taxon>
        <taxon>Pseudomonadati</taxon>
        <taxon>Spirochaetota</taxon>
        <taxon>Spirochaetia</taxon>
        <taxon>Spirochaetales</taxon>
        <taxon>Spirochaetaceae</taxon>
        <taxon>Bullifex</taxon>
    </lineage>
</organism>
<dbReference type="InterPro" id="IPR005471">
    <property type="entry name" value="Tscrpt_reg_IclR_N"/>
</dbReference>
<keyword evidence="3" id="KW-1185">Reference proteome</keyword>
<dbReference type="RefSeq" id="WP_154424781.1">
    <property type="nucleotide sequence ID" value="NZ_JAQYGB010000088.1"/>
</dbReference>
<dbReference type="Pfam" id="PF09339">
    <property type="entry name" value="HTH_IclR"/>
    <property type="match status" value="1"/>
</dbReference>
<dbReference type="GO" id="GO:0006355">
    <property type="term" value="P:regulation of DNA-templated transcription"/>
    <property type="evidence" value="ECO:0007669"/>
    <property type="project" value="InterPro"/>
</dbReference>
<gene>
    <name evidence="2" type="ORF">FYJ80_03675</name>
</gene>